<name>A0A660LII9_9ACTN</name>
<dbReference type="AlphaFoldDB" id="A0A660LII9"/>
<reference evidence="1 2" key="1">
    <citation type="submission" date="2018-10" db="EMBL/GenBank/DDBJ databases">
        <title>Genomic Encyclopedia of Archaeal and Bacterial Type Strains, Phase II (KMG-II): from individual species to whole genera.</title>
        <authorList>
            <person name="Goeker M."/>
        </authorList>
    </citation>
    <scope>NUCLEOTIDE SEQUENCE [LARGE SCALE GENOMIC DNA]</scope>
    <source>
        <strain evidence="1 2">DSM 14954</strain>
    </source>
</reference>
<comment type="caution">
    <text evidence="1">The sequence shown here is derived from an EMBL/GenBank/DDBJ whole genome shotgun (WGS) entry which is preliminary data.</text>
</comment>
<evidence type="ECO:0000313" key="2">
    <source>
        <dbReference type="Proteomes" id="UP000278962"/>
    </source>
</evidence>
<dbReference type="EMBL" id="RBIL01000001">
    <property type="protein sequence ID" value="RKQ93813.1"/>
    <property type="molecule type" value="Genomic_DNA"/>
</dbReference>
<dbReference type="Proteomes" id="UP000278962">
    <property type="component" value="Unassembled WGS sequence"/>
</dbReference>
<sequence length="111" mass="12245">MGPGGIRGDGTRIVFPDSHSIHLHRGQVLSVLEAAQIDTSALHAADFIQSMRILGERGVLVEVGVDPAQRERERAEREERAKPAEPGKWLRGVRKHVDERRAAHPGYHCAA</sequence>
<organism evidence="1 2">
    <name type="scientific">Solirubrobacter pauli</name>
    <dbReference type="NCBI Taxonomy" id="166793"/>
    <lineage>
        <taxon>Bacteria</taxon>
        <taxon>Bacillati</taxon>
        <taxon>Actinomycetota</taxon>
        <taxon>Thermoleophilia</taxon>
        <taxon>Solirubrobacterales</taxon>
        <taxon>Solirubrobacteraceae</taxon>
        <taxon>Solirubrobacter</taxon>
    </lineage>
</organism>
<gene>
    <name evidence="1" type="ORF">C8N24_3687</name>
</gene>
<evidence type="ECO:0000313" key="1">
    <source>
        <dbReference type="EMBL" id="RKQ93813.1"/>
    </source>
</evidence>
<accession>A0A660LII9</accession>
<keyword evidence="2" id="KW-1185">Reference proteome</keyword>
<protein>
    <submittedName>
        <fullName evidence="1">Uncharacterized protein</fullName>
    </submittedName>
</protein>
<proteinExistence type="predicted"/>